<feature type="compositionally biased region" description="Polar residues" evidence="1">
    <location>
        <begin position="113"/>
        <end position="139"/>
    </location>
</feature>
<dbReference type="Pfam" id="PF13620">
    <property type="entry name" value="CarboxypepD_reg"/>
    <property type="match status" value="1"/>
</dbReference>
<proteinExistence type="predicted"/>
<dbReference type="EMBL" id="CP037423">
    <property type="protein sequence ID" value="QDV42064.1"/>
    <property type="molecule type" value="Genomic_DNA"/>
</dbReference>
<dbReference type="InterPro" id="IPR052173">
    <property type="entry name" value="Beta-lactam_resp_regulator"/>
</dbReference>
<evidence type="ECO:0000313" key="5">
    <source>
        <dbReference type="Proteomes" id="UP000319004"/>
    </source>
</evidence>
<feature type="transmembrane region" description="Helical" evidence="2">
    <location>
        <begin position="170"/>
        <end position="189"/>
    </location>
</feature>
<feature type="region of interest" description="Disordered" evidence="1">
    <location>
        <begin position="411"/>
        <end position="435"/>
    </location>
</feature>
<keyword evidence="5" id="KW-1185">Reference proteome</keyword>
<feature type="region of interest" description="Disordered" evidence="1">
    <location>
        <begin position="90"/>
        <end position="149"/>
    </location>
</feature>
<organism evidence="4 5">
    <name type="scientific">Stieleria neptunia</name>
    <dbReference type="NCBI Taxonomy" id="2527979"/>
    <lineage>
        <taxon>Bacteria</taxon>
        <taxon>Pseudomonadati</taxon>
        <taxon>Planctomycetota</taxon>
        <taxon>Planctomycetia</taxon>
        <taxon>Pirellulales</taxon>
        <taxon>Pirellulaceae</taxon>
        <taxon>Stieleria</taxon>
    </lineage>
</organism>
<evidence type="ECO:0000313" key="4">
    <source>
        <dbReference type="EMBL" id="QDV42064.1"/>
    </source>
</evidence>
<feature type="transmembrane region" description="Helical" evidence="2">
    <location>
        <begin position="47"/>
        <end position="67"/>
    </location>
</feature>
<dbReference type="SUPFAM" id="SSF49452">
    <property type="entry name" value="Starch-binding domain-like"/>
    <property type="match status" value="1"/>
</dbReference>
<protein>
    <submittedName>
        <fullName evidence="4">Methicillin resistance mecR1 protein</fullName>
    </submittedName>
</protein>
<dbReference type="InterPro" id="IPR013784">
    <property type="entry name" value="Carb-bd-like_fold"/>
</dbReference>
<name>A0A518HMI0_9BACT</name>
<dbReference type="Pfam" id="PF05569">
    <property type="entry name" value="Peptidase_M56"/>
    <property type="match status" value="1"/>
</dbReference>
<gene>
    <name evidence="4" type="primary">mecR1</name>
    <name evidence="4" type="ORF">Enr13x_19070</name>
</gene>
<dbReference type="InterPro" id="IPR008756">
    <property type="entry name" value="Peptidase_M56"/>
</dbReference>
<dbReference type="Proteomes" id="UP000319004">
    <property type="component" value="Chromosome"/>
</dbReference>
<keyword evidence="2" id="KW-0812">Transmembrane</keyword>
<dbReference type="GO" id="GO:0030246">
    <property type="term" value="F:carbohydrate binding"/>
    <property type="evidence" value="ECO:0007669"/>
    <property type="project" value="InterPro"/>
</dbReference>
<accession>A0A518HMI0</accession>
<dbReference type="KEGG" id="snep:Enr13x_19070"/>
<dbReference type="AlphaFoldDB" id="A0A518HMI0"/>
<keyword evidence="2" id="KW-0472">Membrane</keyword>
<keyword evidence="2" id="KW-1133">Transmembrane helix</keyword>
<evidence type="ECO:0000256" key="2">
    <source>
        <dbReference type="SAM" id="Phobius"/>
    </source>
</evidence>
<evidence type="ECO:0000256" key="1">
    <source>
        <dbReference type="SAM" id="MobiDB-lite"/>
    </source>
</evidence>
<dbReference type="InterPro" id="IPR008969">
    <property type="entry name" value="CarboxyPept-like_regulatory"/>
</dbReference>
<evidence type="ECO:0000259" key="3">
    <source>
        <dbReference type="Pfam" id="PF05569"/>
    </source>
</evidence>
<dbReference type="PANTHER" id="PTHR34978:SF3">
    <property type="entry name" value="SLR0241 PROTEIN"/>
    <property type="match status" value="1"/>
</dbReference>
<dbReference type="PANTHER" id="PTHR34978">
    <property type="entry name" value="POSSIBLE SENSOR-TRANSDUCER PROTEIN BLAR"/>
    <property type="match status" value="1"/>
</dbReference>
<sequence>MSGHMNHWLIDGPLSLCVVVVVQVAIVSAIAWLVASRIKRVDAGRTYAVWLTAVCLTLAILPAHLLVGGWRIPLASAGVDLATRSVATTPAEGQLNDPAMQDNPVMPSVAGSIDSSTPADRASQTHPNRLSHASPTTARPASGFPETELPQTAGVVGQTSVAADFMSGGAAMRILLACAYAIGFAFVALRLSVGMIRLRSTASKGGRVGGPIVDTADEISRTIGLSKTPTIVRTDQTSMPLVFGLFRSVILVPTDFETWDDHEIRSTLLHELTHVRRRDSVGQLLASVNLMVYWFHPAVWLVDRRLTESREWATDRDVLENSSSIDGELTSGRYAESLLNIVTRFRAADATRRLPDHAAIAMSRHAEIEDRLRLILGGVPGLSRWRIASLRLMVAMLAVTAVATTVRLDRSVAQETSTEDTKPAATKPVQAETDDATSLIEPIRPEDNDLIARIVTCKPIVGEPEDVAVIVSVSGKVLSPDGQPVAGATVVLRESSGRRASSDLNKYLLSVDRNLIRVPDAIALVETNASGEFEFSHLKAPAFPRDRSGRWVGSLVAAMPGVGVATSQLIIEKSNPTPLEAVALQLTTTNSVSGRFVTPDGQPLAGAIVNLAGLFTPTADPWDAPERFELSMSQLAPRATTDKSGYFEFENIPAGLIASIHAAHDDWENGFAAVRTSDEVAIGEFERPNPWLPSGEVVASPATIVADPGYTLHGHVSDEQGMGIAEITVYPASSVDRHQTDSEGRFRFRVPTHLIKDYLDRDDRPMKFSVVTPEETPFLSKQIELSQGQVTGKEPINVVLPRAVAIRGKMVDASGIPVKGISVRSLDSPSPYGANSKEDGTFSLKLPLGEHFLVLATREPGYAIPSSSYGMTKQEAESLLHRKITITDLTPRELEPIVVPKLSTYQVIVSLPDGSPAVGASVILRDEVPASPNAAEIDRGTRTVDRSETETTNSLGRVTLVPNGMTSPKAFIDVKYLGDVDAFDGTVKLSEAKDGVVHLVLNSSAIVEGRVLVDGEPVAGARVQVSLTKPVQRTANGRTMTFYQSSGHQFVTTNSQGVYRASVPAGKRVSVSLSSVPNLNVRSGIGYYAQPAGDGKLIVKDFELIRGDQAIAGRVIDADGSPVAKAMVSIRRDRDVIPNFWVDHDRESQSTTDANGRFHLKNVPQGNYQLMVRGPRGESSVSATRISTMVSVSTGETDLEITLNLPSSPAIPVLVPIEITPKR</sequence>
<dbReference type="SUPFAM" id="SSF49464">
    <property type="entry name" value="Carboxypeptidase regulatory domain-like"/>
    <property type="match status" value="2"/>
</dbReference>
<feature type="transmembrane region" description="Helical" evidence="2">
    <location>
        <begin position="12"/>
        <end position="35"/>
    </location>
</feature>
<feature type="domain" description="Peptidase M56" evidence="3">
    <location>
        <begin position="173"/>
        <end position="347"/>
    </location>
</feature>
<dbReference type="CDD" id="cd07341">
    <property type="entry name" value="M56_BlaR1_MecR1_like"/>
    <property type="match status" value="1"/>
</dbReference>
<dbReference type="OrthoDB" id="256352at2"/>
<reference evidence="4 5" key="1">
    <citation type="submission" date="2019-03" db="EMBL/GenBank/DDBJ databases">
        <title>Deep-cultivation of Planctomycetes and their phenomic and genomic characterization uncovers novel biology.</title>
        <authorList>
            <person name="Wiegand S."/>
            <person name="Jogler M."/>
            <person name="Boedeker C."/>
            <person name="Pinto D."/>
            <person name="Vollmers J."/>
            <person name="Rivas-Marin E."/>
            <person name="Kohn T."/>
            <person name="Peeters S.H."/>
            <person name="Heuer A."/>
            <person name="Rast P."/>
            <person name="Oberbeckmann S."/>
            <person name="Bunk B."/>
            <person name="Jeske O."/>
            <person name="Meyerdierks A."/>
            <person name="Storesund J.E."/>
            <person name="Kallscheuer N."/>
            <person name="Luecker S."/>
            <person name="Lage O.M."/>
            <person name="Pohl T."/>
            <person name="Merkel B.J."/>
            <person name="Hornburger P."/>
            <person name="Mueller R.-W."/>
            <person name="Bruemmer F."/>
            <person name="Labrenz M."/>
            <person name="Spormann A.M."/>
            <person name="Op den Camp H."/>
            <person name="Overmann J."/>
            <person name="Amann R."/>
            <person name="Jetten M.S.M."/>
            <person name="Mascher T."/>
            <person name="Medema M.H."/>
            <person name="Devos D.P."/>
            <person name="Kaster A.-K."/>
            <person name="Ovreas L."/>
            <person name="Rohde M."/>
            <person name="Galperin M.Y."/>
            <person name="Jogler C."/>
        </authorList>
    </citation>
    <scope>NUCLEOTIDE SEQUENCE [LARGE SCALE GENOMIC DNA]</scope>
    <source>
        <strain evidence="4 5">Enr13</strain>
    </source>
</reference>
<dbReference type="Gene3D" id="2.60.40.1120">
    <property type="entry name" value="Carboxypeptidase-like, regulatory domain"/>
    <property type="match status" value="1"/>
</dbReference>